<dbReference type="GO" id="GO:0008171">
    <property type="term" value="F:O-methyltransferase activity"/>
    <property type="evidence" value="ECO:0007669"/>
    <property type="project" value="InterPro"/>
</dbReference>
<dbReference type="InterPro" id="IPR016461">
    <property type="entry name" value="COMT-like"/>
</dbReference>
<keyword evidence="6" id="KW-1185">Reference proteome</keyword>
<reference evidence="5 6" key="1">
    <citation type="journal article" date="2017" name="Nature">
        <title>The Apostasia genome and the evolution of orchids.</title>
        <authorList>
            <person name="Zhang G.Q."/>
            <person name="Liu K.W."/>
            <person name="Li Z."/>
            <person name="Lohaus R."/>
            <person name="Hsiao Y.Y."/>
            <person name="Niu S.C."/>
            <person name="Wang J.Y."/>
            <person name="Lin Y.C."/>
            <person name="Xu Q."/>
            <person name="Chen L.J."/>
            <person name="Yoshida K."/>
            <person name="Fujiwara S."/>
            <person name="Wang Z.W."/>
            <person name="Zhang Y.Q."/>
            <person name="Mitsuda N."/>
            <person name="Wang M."/>
            <person name="Liu G.H."/>
            <person name="Pecoraro L."/>
            <person name="Huang H.X."/>
            <person name="Xiao X.J."/>
            <person name="Lin M."/>
            <person name="Wu X.Y."/>
            <person name="Wu W.L."/>
            <person name="Chen Y.Y."/>
            <person name="Chang S.B."/>
            <person name="Sakamoto S."/>
            <person name="Ohme-Takagi M."/>
            <person name="Yagi M."/>
            <person name="Zeng S.J."/>
            <person name="Shen C.Y."/>
            <person name="Yeh C.M."/>
            <person name="Luo Y.B."/>
            <person name="Tsai W.C."/>
            <person name="Van de Peer Y."/>
            <person name="Liu Z.J."/>
        </authorList>
    </citation>
    <scope>NUCLEOTIDE SEQUENCE [LARGE SCALE GENOMIC DNA]</scope>
    <source>
        <strain evidence="6">cv. Shenzhen</strain>
        <tissue evidence="5">Stem</tissue>
    </source>
</reference>
<evidence type="ECO:0000313" key="5">
    <source>
        <dbReference type="EMBL" id="PKA48132.1"/>
    </source>
</evidence>
<evidence type="ECO:0000256" key="3">
    <source>
        <dbReference type="ARBA" id="ARBA00022691"/>
    </source>
</evidence>
<dbReference type="Proteomes" id="UP000236161">
    <property type="component" value="Unassembled WGS sequence"/>
</dbReference>
<dbReference type="OrthoDB" id="757282at2759"/>
<proteinExistence type="predicted"/>
<accession>A0A2H9ZXY9</accession>
<keyword evidence="2 5" id="KW-0808">Transferase</keyword>
<evidence type="ECO:0000259" key="4">
    <source>
        <dbReference type="Pfam" id="PF00891"/>
    </source>
</evidence>
<dbReference type="InterPro" id="IPR001077">
    <property type="entry name" value="COMT_C"/>
</dbReference>
<dbReference type="PANTHER" id="PTHR11746">
    <property type="entry name" value="O-METHYLTRANSFERASE"/>
    <property type="match status" value="1"/>
</dbReference>
<protein>
    <submittedName>
        <fullName evidence="5">(RS)-norcoclaurine 6-O-methyltransferase</fullName>
        <ecNumber evidence="5">2.1.1.240</ecNumber>
    </submittedName>
</protein>
<dbReference type="SUPFAM" id="SSF53335">
    <property type="entry name" value="S-adenosyl-L-methionine-dependent methyltransferases"/>
    <property type="match status" value="1"/>
</dbReference>
<evidence type="ECO:0000256" key="2">
    <source>
        <dbReference type="ARBA" id="ARBA00022679"/>
    </source>
</evidence>
<dbReference type="EC" id="2.1.1.240" evidence="5"/>
<dbReference type="GO" id="GO:0102303">
    <property type="term" value="F:resveratrol 3,5-O-dimethyltransferase activity"/>
    <property type="evidence" value="ECO:0007669"/>
    <property type="project" value="UniProtKB-EC"/>
</dbReference>
<dbReference type="Gene3D" id="3.40.50.150">
    <property type="entry name" value="Vaccinia Virus protein VP39"/>
    <property type="match status" value="1"/>
</dbReference>
<sequence>MRYLANMRLVNVREAAGDQFYTLTPASSTYLRVDSEKSFVPFARFLIKVEMIAPFLALDACVVAGDEDSDVPAIERLGGKSFYDMVALDPEAFHVTMRAMVTRTAEAVAEGSRAVFEGVTTVVDVGGGDGMMAATIARAFPAIKCVVLELAHVVERAPERVGVEFVAGDMFVSLPRADALLFTRVLHNWSDDKVTEILRRCMEAIDEDKGKVIIIDMVIDDSKEDPDVHQIKLSRDIIMMAYHGGKERTKEEWRSLLAKSLDVARHLTASAAYLADLAVSNSFYHRPPPTLPAAYLADLAVAGLLPRRPRCVGLLPPLFLPLKAL</sequence>
<dbReference type="PROSITE" id="PS51683">
    <property type="entry name" value="SAM_OMT_II"/>
    <property type="match status" value="1"/>
</dbReference>
<feature type="domain" description="O-methyltransferase C-terminal" evidence="4">
    <location>
        <begin position="78"/>
        <end position="258"/>
    </location>
</feature>
<evidence type="ECO:0000313" key="6">
    <source>
        <dbReference type="Proteomes" id="UP000236161"/>
    </source>
</evidence>
<keyword evidence="3" id="KW-0949">S-adenosyl-L-methionine</keyword>
<dbReference type="GO" id="GO:0032259">
    <property type="term" value="P:methylation"/>
    <property type="evidence" value="ECO:0007669"/>
    <property type="project" value="UniProtKB-KW"/>
</dbReference>
<dbReference type="AlphaFoldDB" id="A0A2H9ZXY9"/>
<name>A0A2H9ZXY9_9ASPA</name>
<gene>
    <name evidence="5" type="ORF">AXF42_Ash021832</name>
</gene>
<dbReference type="Pfam" id="PF00891">
    <property type="entry name" value="Methyltransf_2"/>
    <property type="match status" value="1"/>
</dbReference>
<organism evidence="5 6">
    <name type="scientific">Apostasia shenzhenica</name>
    <dbReference type="NCBI Taxonomy" id="1088818"/>
    <lineage>
        <taxon>Eukaryota</taxon>
        <taxon>Viridiplantae</taxon>
        <taxon>Streptophyta</taxon>
        <taxon>Embryophyta</taxon>
        <taxon>Tracheophyta</taxon>
        <taxon>Spermatophyta</taxon>
        <taxon>Magnoliopsida</taxon>
        <taxon>Liliopsida</taxon>
        <taxon>Asparagales</taxon>
        <taxon>Orchidaceae</taxon>
        <taxon>Apostasioideae</taxon>
        <taxon>Apostasia</taxon>
    </lineage>
</organism>
<dbReference type="EMBL" id="KZ452995">
    <property type="protein sequence ID" value="PKA48132.1"/>
    <property type="molecule type" value="Genomic_DNA"/>
</dbReference>
<keyword evidence="1 5" id="KW-0489">Methyltransferase</keyword>
<evidence type="ECO:0000256" key="1">
    <source>
        <dbReference type="ARBA" id="ARBA00022603"/>
    </source>
</evidence>
<dbReference type="InterPro" id="IPR029063">
    <property type="entry name" value="SAM-dependent_MTases_sf"/>
</dbReference>